<dbReference type="SUPFAM" id="SSF159894">
    <property type="entry name" value="YgaC/TfoX-N like"/>
    <property type="match status" value="1"/>
</dbReference>
<evidence type="ECO:0000259" key="1">
    <source>
        <dbReference type="Pfam" id="PF04993"/>
    </source>
</evidence>
<proteinExistence type="predicted"/>
<dbReference type="Pfam" id="PF04993">
    <property type="entry name" value="TfoX_N"/>
    <property type="match status" value="1"/>
</dbReference>
<feature type="domain" description="TfoX N-terminal" evidence="1">
    <location>
        <begin position="14"/>
        <end position="102"/>
    </location>
</feature>
<reference evidence="2 3" key="1">
    <citation type="submission" date="2017-09" db="EMBL/GenBank/DDBJ databases">
        <title>Depth-based differentiation of microbial function through sediment-hosted aquifers and enrichment of novel symbionts in the deep terrestrial subsurface.</title>
        <authorList>
            <person name="Probst A.J."/>
            <person name="Ladd B."/>
            <person name="Jarett J.K."/>
            <person name="Geller-Mcgrath D.E."/>
            <person name="Sieber C.M."/>
            <person name="Emerson J.B."/>
            <person name="Anantharaman K."/>
            <person name="Thomas B.C."/>
            <person name="Malmstrom R."/>
            <person name="Stieglmeier M."/>
            <person name="Klingl A."/>
            <person name="Woyke T."/>
            <person name="Ryan C.M."/>
            <person name="Banfield J.F."/>
        </authorList>
    </citation>
    <scope>NUCLEOTIDE SEQUENCE [LARGE SCALE GENOMIC DNA]</scope>
    <source>
        <strain evidence="2">CG10_big_fil_rev_8_21_14_0_10_48_11</strain>
    </source>
</reference>
<evidence type="ECO:0000313" key="2">
    <source>
        <dbReference type="EMBL" id="PJE75688.1"/>
    </source>
</evidence>
<dbReference type="InterPro" id="IPR041492">
    <property type="entry name" value="HAD_2"/>
</dbReference>
<dbReference type="AlphaFoldDB" id="A0A2M8LE30"/>
<accession>A0A2M8LE30</accession>
<organism evidence="2 3">
    <name type="scientific">Candidatus Uhrbacteria bacterium CG10_big_fil_rev_8_21_14_0_10_48_11</name>
    <dbReference type="NCBI Taxonomy" id="1975037"/>
    <lineage>
        <taxon>Bacteria</taxon>
        <taxon>Candidatus Uhriibacteriota</taxon>
    </lineage>
</organism>
<protein>
    <recommendedName>
        <fullName evidence="1">TfoX N-terminal domain-containing protein</fullName>
    </recommendedName>
</protein>
<dbReference type="Pfam" id="PF13419">
    <property type="entry name" value="HAD_2"/>
    <property type="match status" value="1"/>
</dbReference>
<dbReference type="PANTHER" id="PTHR43611">
    <property type="entry name" value="ALPHA-D-GLUCOSE 1-PHOSPHATE PHOSPHATASE"/>
    <property type="match status" value="1"/>
</dbReference>
<name>A0A2M8LE30_9BACT</name>
<dbReference type="Proteomes" id="UP000231152">
    <property type="component" value="Unassembled WGS sequence"/>
</dbReference>
<comment type="caution">
    <text evidence="2">The sequence shown here is derived from an EMBL/GenBank/DDBJ whole genome shotgun (WGS) entry which is preliminary data.</text>
</comment>
<dbReference type="EMBL" id="PFET01000012">
    <property type="protein sequence ID" value="PJE75688.1"/>
    <property type="molecule type" value="Genomic_DNA"/>
</dbReference>
<dbReference type="SFLD" id="SFLDG01129">
    <property type="entry name" value="C1.5:_HAD__Beta-PGM__Phosphata"/>
    <property type="match status" value="1"/>
</dbReference>
<dbReference type="PRINTS" id="PR00413">
    <property type="entry name" value="HADHALOGNASE"/>
</dbReference>
<dbReference type="Gene3D" id="3.40.50.1000">
    <property type="entry name" value="HAD superfamily/HAD-like"/>
    <property type="match status" value="1"/>
</dbReference>
<dbReference type="InterPro" id="IPR007076">
    <property type="entry name" value="TfoX_N"/>
</dbReference>
<dbReference type="PANTHER" id="PTHR43611:SF3">
    <property type="entry name" value="FLAVIN MONONUCLEOTIDE HYDROLASE 1, CHLOROPLATIC"/>
    <property type="match status" value="1"/>
</dbReference>
<dbReference type="NCBIfam" id="TIGR01509">
    <property type="entry name" value="HAD-SF-IA-v3"/>
    <property type="match status" value="1"/>
</dbReference>
<gene>
    <name evidence="2" type="ORF">COV04_03765</name>
</gene>
<dbReference type="SFLD" id="SFLDS00003">
    <property type="entry name" value="Haloacid_Dehalogenase"/>
    <property type="match status" value="1"/>
</dbReference>
<sequence length="328" mass="36790">MAAGSFKDYLIKDVLAVVEGVYARPMFGAWGLYQDGVIFGIVADERVYFKADKFTDFYFTERGSEQFSYGSKGKKVFLPYWEVPEEVLENREELLTWIERSSAVVEQGAKRQARLKAVKAEAQAAEESAVTRPTANIKGILFDCFDVVFSSSPHEAWLREQVPNFASRFAEYDTIETRGDRGDIPYGEFTARVAKAFTVNAQELENGALRSARLNTDVQKLIGLLRPRYRIGLLTNSPRVFIDRLASRFSLDSLFDVMVTSSDLHHLKPEAVVFKAATKTLGTLSDATIYIDDKEKNVRGARSAGLIGIKFEKIDQLIGDLYVSGVIF</sequence>
<evidence type="ECO:0000313" key="3">
    <source>
        <dbReference type="Proteomes" id="UP000231152"/>
    </source>
</evidence>
<dbReference type="Gene3D" id="3.30.1460.30">
    <property type="entry name" value="YgaC/TfoX-N like chaperone"/>
    <property type="match status" value="1"/>
</dbReference>
<dbReference type="InterPro" id="IPR006439">
    <property type="entry name" value="HAD-SF_hydro_IA"/>
</dbReference>
<dbReference type="InterPro" id="IPR036412">
    <property type="entry name" value="HAD-like_sf"/>
</dbReference>
<dbReference type="SUPFAM" id="SSF56784">
    <property type="entry name" value="HAD-like"/>
    <property type="match status" value="1"/>
</dbReference>
<dbReference type="InterPro" id="IPR023214">
    <property type="entry name" value="HAD_sf"/>
</dbReference>